<keyword evidence="9" id="KW-0539">Nucleus</keyword>
<evidence type="ECO:0000256" key="10">
    <source>
        <dbReference type="PROSITE-ProRule" id="PRU00027"/>
    </source>
</evidence>
<sequence>MDMEMRDSPTADEDNQLAMVDSEVETQPAKRRKKKSLVWDHFVIEDVGSGNRRAFCKQCKQSFAYSTGSKVAGTSHLKRHIDKGTCAPAIRTQDDSQLTPYTQPASSGTSKKLHRIPGSSSVVFDTDHCRHVISNMIILHEYPLHMVEHSGFVTFSTNLQPRFDMVTFNIIQGDCVATYLREKQTLMKRIEGIPGRISLALDLWTSGQTMGYVFLTGYYVDSDWKSHRRLLNVVMEPYPDSDTAFSHAIAACLSDWSLESKLFSVTVNQPLSDTAIENVRAQLSIKNTLVLNGQLLLQSCLARTLSTMAKDVLEGGRYVVKKVRDSVKYVKFSDVHEDKFLEIKQQLQVSSTRSVSVDNKYKWNTTYEMLLAALELKEVFSCLQSSDPGYKEAPTAEEWKQVEILCSYLKLFVDAANIIASQSVPTANTYFHEVCKIHMELGRAAASDDPFLDGFVKLVKENFDKYWKNCCLILAMAVVIDPRFKMKLVEFTFTKVYGEDADTYIKYVNDGIHELFNEYLAFPRVPNDEEDRIVDEVKNEKSLAGTLISCNGLADFDVFIMKSTSQQSRSELDMYLEESLLPRLQDFDVLNWWKLNRTKYPVLSNMARDILSCTTSTVSCDAVFDSTSKEMDRYRSSLRPETVEALLCAKDWLQQELLLSTSANTTLKVESLI</sequence>
<dbReference type="InterPro" id="IPR012337">
    <property type="entry name" value="RNaseH-like_sf"/>
</dbReference>
<evidence type="ECO:0000256" key="9">
    <source>
        <dbReference type="ARBA" id="ARBA00023242"/>
    </source>
</evidence>
<protein>
    <recommendedName>
        <fullName evidence="12">BED-type domain-containing protein</fullName>
    </recommendedName>
</protein>
<evidence type="ECO:0000256" key="4">
    <source>
        <dbReference type="ARBA" id="ARBA00022771"/>
    </source>
</evidence>
<dbReference type="Gramene" id="Kaladp0872s0015.1.v1.1">
    <property type="protein sequence ID" value="Kaladp0872s0015.1.v1.1.CDS.1"/>
    <property type="gene ID" value="Kaladp0872s0015.v1.1"/>
</dbReference>
<evidence type="ECO:0000256" key="6">
    <source>
        <dbReference type="ARBA" id="ARBA00023015"/>
    </source>
</evidence>
<evidence type="ECO:0000256" key="3">
    <source>
        <dbReference type="ARBA" id="ARBA00022723"/>
    </source>
</evidence>
<dbReference type="EnsemblPlants" id="Kaladp0872s0015.3.v1.1">
    <property type="protein sequence ID" value="Kaladp0872s0015.3.v1.1.CDS.1"/>
    <property type="gene ID" value="Kaladp0872s0015.v1.1"/>
</dbReference>
<dbReference type="GO" id="GO:0005634">
    <property type="term" value="C:nucleus"/>
    <property type="evidence" value="ECO:0007669"/>
    <property type="project" value="UniProtKB-SubCell"/>
</dbReference>
<dbReference type="Gramene" id="Kaladp0872s0015.2.v1.1">
    <property type="protein sequence ID" value="Kaladp0872s0015.2.v1.1.CDS.1"/>
    <property type="gene ID" value="Kaladp0872s0015.v1.1"/>
</dbReference>
<proteinExistence type="predicted"/>
<keyword evidence="14" id="KW-1185">Reference proteome</keyword>
<dbReference type="PROSITE" id="PS50808">
    <property type="entry name" value="ZF_BED"/>
    <property type="match status" value="1"/>
</dbReference>
<feature type="domain" description="BED-type" evidence="12">
    <location>
        <begin position="33"/>
        <end position="93"/>
    </location>
</feature>
<accession>A0A7N0VI31</accession>
<dbReference type="AlphaFoldDB" id="A0A7N0VI31"/>
<dbReference type="InterPro" id="IPR036236">
    <property type="entry name" value="Znf_C2H2_sf"/>
</dbReference>
<dbReference type="PANTHER" id="PTHR46481:SF10">
    <property type="entry name" value="ZINC FINGER BED DOMAIN-CONTAINING PROTEIN 39"/>
    <property type="match status" value="1"/>
</dbReference>
<dbReference type="Pfam" id="PF05699">
    <property type="entry name" value="Dimer_Tnp_hAT"/>
    <property type="match status" value="1"/>
</dbReference>
<dbReference type="SMART" id="SM00614">
    <property type="entry name" value="ZnF_BED"/>
    <property type="match status" value="1"/>
</dbReference>
<comment type="subcellular location">
    <subcellularLocation>
        <location evidence="1">Nucleus</location>
    </subcellularLocation>
</comment>
<dbReference type="InterPro" id="IPR025525">
    <property type="entry name" value="hAT-like_transposase_RNase-H"/>
</dbReference>
<feature type="compositionally biased region" description="Polar residues" evidence="11">
    <location>
        <begin position="95"/>
        <end position="110"/>
    </location>
</feature>
<feature type="region of interest" description="Disordered" evidence="11">
    <location>
        <begin position="92"/>
        <end position="114"/>
    </location>
</feature>
<keyword evidence="8" id="KW-0804">Transcription</keyword>
<reference evidence="13" key="1">
    <citation type="submission" date="2021-01" db="UniProtKB">
        <authorList>
            <consortium name="EnsemblPlants"/>
        </authorList>
    </citation>
    <scope>IDENTIFICATION</scope>
</reference>
<dbReference type="InterPro" id="IPR008906">
    <property type="entry name" value="HATC_C_dom"/>
</dbReference>
<dbReference type="Gramene" id="Kaladp0872s0015.3.v1.1">
    <property type="protein sequence ID" value="Kaladp0872s0015.3.v1.1.CDS.1"/>
    <property type="gene ID" value="Kaladp0872s0015.v1.1"/>
</dbReference>
<dbReference type="EnsemblPlants" id="Kaladp0872s0015.2.v1.1">
    <property type="protein sequence ID" value="Kaladp0872s0015.2.v1.1.CDS.1"/>
    <property type="gene ID" value="Kaladp0872s0015.v1.1"/>
</dbReference>
<dbReference type="GO" id="GO:0008270">
    <property type="term" value="F:zinc ion binding"/>
    <property type="evidence" value="ECO:0007669"/>
    <property type="project" value="UniProtKB-KW"/>
</dbReference>
<evidence type="ECO:0000256" key="11">
    <source>
        <dbReference type="SAM" id="MobiDB-lite"/>
    </source>
</evidence>
<keyword evidence="5" id="KW-0862">Zinc</keyword>
<evidence type="ECO:0000256" key="7">
    <source>
        <dbReference type="ARBA" id="ARBA00023125"/>
    </source>
</evidence>
<keyword evidence="3" id="KW-0479">Metal-binding</keyword>
<name>A0A7N0VI31_KALFE</name>
<keyword evidence="7" id="KW-0238">DNA-binding</keyword>
<comment type="subunit">
    <text evidence="2">Homodimer.</text>
</comment>
<evidence type="ECO:0000256" key="1">
    <source>
        <dbReference type="ARBA" id="ARBA00004123"/>
    </source>
</evidence>
<dbReference type="EnsemblPlants" id="Kaladp0872s0015.1.v1.1">
    <property type="protein sequence ID" value="Kaladp0872s0015.1.v1.1.CDS.1"/>
    <property type="gene ID" value="Kaladp0872s0015.v1.1"/>
</dbReference>
<evidence type="ECO:0000256" key="2">
    <source>
        <dbReference type="ARBA" id="ARBA00011738"/>
    </source>
</evidence>
<dbReference type="GO" id="GO:0046983">
    <property type="term" value="F:protein dimerization activity"/>
    <property type="evidence" value="ECO:0007669"/>
    <property type="project" value="InterPro"/>
</dbReference>
<dbReference type="SUPFAM" id="SSF53098">
    <property type="entry name" value="Ribonuclease H-like"/>
    <property type="match status" value="1"/>
</dbReference>
<evidence type="ECO:0000313" key="13">
    <source>
        <dbReference type="EnsemblPlants" id="Kaladp0872s0015.2.v1.1.CDS.1"/>
    </source>
</evidence>
<evidence type="ECO:0000256" key="8">
    <source>
        <dbReference type="ARBA" id="ARBA00023163"/>
    </source>
</evidence>
<feature type="region of interest" description="Disordered" evidence="11">
    <location>
        <begin position="1"/>
        <end position="31"/>
    </location>
</feature>
<dbReference type="InterPro" id="IPR052035">
    <property type="entry name" value="ZnF_BED_domain_contain"/>
</dbReference>
<keyword evidence="6" id="KW-0805">Transcription regulation</keyword>
<dbReference type="GO" id="GO:0009791">
    <property type="term" value="P:post-embryonic development"/>
    <property type="evidence" value="ECO:0007669"/>
    <property type="project" value="UniProtKB-ARBA"/>
</dbReference>
<dbReference type="OMA" id="EHQMVNT"/>
<keyword evidence="4 10" id="KW-0863">Zinc-finger</keyword>
<dbReference type="InterPro" id="IPR003656">
    <property type="entry name" value="Znf_BED"/>
</dbReference>
<dbReference type="PANTHER" id="PTHR46481">
    <property type="entry name" value="ZINC FINGER BED DOMAIN-CONTAINING PROTEIN 4"/>
    <property type="match status" value="1"/>
</dbReference>
<evidence type="ECO:0000256" key="5">
    <source>
        <dbReference type="ARBA" id="ARBA00022833"/>
    </source>
</evidence>
<evidence type="ECO:0000313" key="14">
    <source>
        <dbReference type="Proteomes" id="UP000594263"/>
    </source>
</evidence>
<dbReference type="GO" id="GO:0003677">
    <property type="term" value="F:DNA binding"/>
    <property type="evidence" value="ECO:0007669"/>
    <property type="project" value="UniProtKB-KW"/>
</dbReference>
<dbReference type="Proteomes" id="UP000594263">
    <property type="component" value="Unplaced"/>
</dbReference>
<organism evidence="13 14">
    <name type="scientific">Kalanchoe fedtschenkoi</name>
    <name type="common">Lavender scallops</name>
    <name type="synonym">South American air plant</name>
    <dbReference type="NCBI Taxonomy" id="63787"/>
    <lineage>
        <taxon>Eukaryota</taxon>
        <taxon>Viridiplantae</taxon>
        <taxon>Streptophyta</taxon>
        <taxon>Embryophyta</taxon>
        <taxon>Tracheophyta</taxon>
        <taxon>Spermatophyta</taxon>
        <taxon>Magnoliopsida</taxon>
        <taxon>eudicotyledons</taxon>
        <taxon>Gunneridae</taxon>
        <taxon>Pentapetalae</taxon>
        <taxon>Saxifragales</taxon>
        <taxon>Crassulaceae</taxon>
        <taxon>Kalanchoe</taxon>
    </lineage>
</organism>
<dbReference type="Pfam" id="PF14372">
    <property type="entry name" value="hAT-like_RNase-H"/>
    <property type="match status" value="1"/>
</dbReference>
<dbReference type="SUPFAM" id="SSF57667">
    <property type="entry name" value="beta-beta-alpha zinc fingers"/>
    <property type="match status" value="1"/>
</dbReference>
<evidence type="ECO:0000259" key="12">
    <source>
        <dbReference type="PROSITE" id="PS50808"/>
    </source>
</evidence>